<evidence type="ECO:0000256" key="4">
    <source>
        <dbReference type="SAM" id="Phobius"/>
    </source>
</evidence>
<accession>A0AB74U462</accession>
<evidence type="ECO:0000313" key="6">
    <source>
        <dbReference type="EMBL" id="XCJ78967.1"/>
    </source>
</evidence>
<keyword evidence="4" id="KW-0812">Transmembrane</keyword>
<evidence type="ECO:0000256" key="3">
    <source>
        <dbReference type="ARBA" id="ARBA00034247"/>
    </source>
</evidence>
<dbReference type="CDD" id="cd01949">
    <property type="entry name" value="GGDEF"/>
    <property type="match status" value="1"/>
</dbReference>
<organism evidence="6">
    <name type="scientific">Salinicola endophyticus</name>
    <dbReference type="NCBI Taxonomy" id="1949083"/>
    <lineage>
        <taxon>Bacteria</taxon>
        <taxon>Pseudomonadati</taxon>
        <taxon>Pseudomonadota</taxon>
        <taxon>Gammaproteobacteria</taxon>
        <taxon>Oceanospirillales</taxon>
        <taxon>Halomonadaceae</taxon>
        <taxon>Salinicola</taxon>
    </lineage>
</organism>
<feature type="transmembrane region" description="Helical" evidence="4">
    <location>
        <begin position="96"/>
        <end position="118"/>
    </location>
</feature>
<evidence type="ECO:0000259" key="5">
    <source>
        <dbReference type="PROSITE" id="PS50887"/>
    </source>
</evidence>
<dbReference type="FunFam" id="3.30.70.270:FF:000001">
    <property type="entry name" value="Diguanylate cyclase domain protein"/>
    <property type="match status" value="1"/>
</dbReference>
<evidence type="ECO:0000256" key="1">
    <source>
        <dbReference type="ARBA" id="ARBA00001946"/>
    </source>
</evidence>
<dbReference type="InterPro" id="IPR043128">
    <property type="entry name" value="Rev_trsase/Diguanyl_cyclase"/>
</dbReference>
<dbReference type="AlphaFoldDB" id="A0AB74U462"/>
<name>A0AB74U462_9GAMM</name>
<feature type="transmembrane region" description="Helical" evidence="4">
    <location>
        <begin position="63"/>
        <end position="84"/>
    </location>
</feature>
<reference evidence="6" key="1">
    <citation type="submission" date="2024-06" db="EMBL/GenBank/DDBJ databases">
        <title>Complete genome of Salinicola endophyticus HNIBRBA4755.</title>
        <authorList>
            <person name="Shin S.Y."/>
            <person name="Kang H."/>
            <person name="Song J."/>
        </authorList>
    </citation>
    <scope>NUCLEOTIDE SEQUENCE</scope>
    <source>
        <strain evidence="6">HNIBRBA4755</strain>
    </source>
</reference>
<keyword evidence="4" id="KW-1133">Transmembrane helix</keyword>
<evidence type="ECO:0000256" key="2">
    <source>
        <dbReference type="ARBA" id="ARBA00012528"/>
    </source>
</evidence>
<gene>
    <name evidence="6" type="ORF">ABV408_16205</name>
</gene>
<keyword evidence="4" id="KW-0472">Membrane</keyword>
<feature type="transmembrane region" description="Helical" evidence="4">
    <location>
        <begin position="34"/>
        <end position="57"/>
    </location>
</feature>
<dbReference type="InterPro" id="IPR029787">
    <property type="entry name" value="Nucleotide_cyclase"/>
</dbReference>
<comment type="cofactor">
    <cofactor evidence="1">
        <name>Mg(2+)</name>
        <dbReference type="ChEBI" id="CHEBI:18420"/>
    </cofactor>
</comment>
<protein>
    <recommendedName>
        <fullName evidence="2">diguanylate cyclase</fullName>
        <ecNumber evidence="2">2.7.7.65</ecNumber>
    </recommendedName>
</protein>
<dbReference type="GO" id="GO:0052621">
    <property type="term" value="F:diguanylate cyclase activity"/>
    <property type="evidence" value="ECO:0007669"/>
    <property type="project" value="UniProtKB-EC"/>
</dbReference>
<sequence length="397" mass="42861">MHMIDDALLTATLSRAAFLLVFLTVVLSQPSERFLWHWLAALIGSSLGAALMTQFPASGEPSLTLSLITYFLFMLSLVCSWSGVRLFYRRRIDPRLLGAMLTLPLLLFAVLDLCQVALNYRRLVIALVCTLPACLTVFEIVRPASARLFSPIVVALAFTAYAVALVGTAVALALDLTLPTLEAVNYPSFAVDRVASILVYFGYIAMAGERANRALRQQAETDQLTGLANRHGAQRALDRLEAARTTGAEGTRSAVLLADIDHFKRINDTYGHEVGDSVIVTVAARLRGAIRDGDVAVRWGGEEFLVLLPGTDIAAAQAIAERLRDAVICTPLHAAGHDIPVTLSIGIAEASPEGETLSATIVSADRALYRAKRKGRDRICVDAAEQSDSAMLTRPMS</sequence>
<dbReference type="PROSITE" id="PS50887">
    <property type="entry name" value="GGDEF"/>
    <property type="match status" value="1"/>
</dbReference>
<proteinExistence type="predicted"/>
<keyword evidence="6" id="KW-0808">Transferase</keyword>
<dbReference type="RefSeq" id="WP_353979918.1">
    <property type="nucleotide sequence ID" value="NZ_CP159578.1"/>
</dbReference>
<comment type="catalytic activity">
    <reaction evidence="3">
        <text>2 GTP = 3',3'-c-di-GMP + 2 diphosphate</text>
        <dbReference type="Rhea" id="RHEA:24898"/>
        <dbReference type="ChEBI" id="CHEBI:33019"/>
        <dbReference type="ChEBI" id="CHEBI:37565"/>
        <dbReference type="ChEBI" id="CHEBI:58805"/>
        <dbReference type="EC" id="2.7.7.65"/>
    </reaction>
</comment>
<dbReference type="Pfam" id="PF00990">
    <property type="entry name" value="GGDEF"/>
    <property type="match status" value="1"/>
</dbReference>
<dbReference type="InterPro" id="IPR050469">
    <property type="entry name" value="Diguanylate_Cyclase"/>
</dbReference>
<feature type="transmembrane region" description="Helical" evidence="4">
    <location>
        <begin position="124"/>
        <end position="141"/>
    </location>
</feature>
<dbReference type="EMBL" id="CP159578">
    <property type="protein sequence ID" value="XCJ78967.1"/>
    <property type="molecule type" value="Genomic_DNA"/>
</dbReference>
<feature type="transmembrane region" description="Helical" evidence="4">
    <location>
        <begin position="186"/>
        <end position="206"/>
    </location>
</feature>
<dbReference type="Gene3D" id="3.30.70.270">
    <property type="match status" value="1"/>
</dbReference>
<feature type="domain" description="GGDEF" evidence="5">
    <location>
        <begin position="251"/>
        <end position="384"/>
    </location>
</feature>
<dbReference type="InterPro" id="IPR000160">
    <property type="entry name" value="GGDEF_dom"/>
</dbReference>
<dbReference type="SMART" id="SM00267">
    <property type="entry name" value="GGDEF"/>
    <property type="match status" value="1"/>
</dbReference>
<dbReference type="GO" id="GO:0043709">
    <property type="term" value="P:cell adhesion involved in single-species biofilm formation"/>
    <property type="evidence" value="ECO:0007669"/>
    <property type="project" value="TreeGrafter"/>
</dbReference>
<dbReference type="PANTHER" id="PTHR45138:SF9">
    <property type="entry name" value="DIGUANYLATE CYCLASE DGCM-RELATED"/>
    <property type="match status" value="1"/>
</dbReference>
<dbReference type="SUPFAM" id="SSF55073">
    <property type="entry name" value="Nucleotide cyclase"/>
    <property type="match status" value="1"/>
</dbReference>
<dbReference type="GO" id="GO:1902201">
    <property type="term" value="P:negative regulation of bacterial-type flagellum-dependent cell motility"/>
    <property type="evidence" value="ECO:0007669"/>
    <property type="project" value="TreeGrafter"/>
</dbReference>
<feature type="transmembrane region" description="Helical" evidence="4">
    <location>
        <begin position="148"/>
        <end position="174"/>
    </location>
</feature>
<dbReference type="EC" id="2.7.7.65" evidence="2"/>
<dbReference type="NCBIfam" id="TIGR00254">
    <property type="entry name" value="GGDEF"/>
    <property type="match status" value="1"/>
</dbReference>
<feature type="transmembrane region" description="Helical" evidence="4">
    <location>
        <begin position="6"/>
        <end position="27"/>
    </location>
</feature>
<keyword evidence="6" id="KW-0548">Nucleotidyltransferase</keyword>
<dbReference type="PANTHER" id="PTHR45138">
    <property type="entry name" value="REGULATORY COMPONENTS OF SENSORY TRANSDUCTION SYSTEM"/>
    <property type="match status" value="1"/>
</dbReference>
<dbReference type="GO" id="GO:0005886">
    <property type="term" value="C:plasma membrane"/>
    <property type="evidence" value="ECO:0007669"/>
    <property type="project" value="TreeGrafter"/>
</dbReference>